<accession>A0A7Y4GY06</accession>
<organism evidence="1 2">
    <name type="scientific">Bradyrhizobium australiense</name>
    <dbReference type="NCBI Taxonomy" id="2721161"/>
    <lineage>
        <taxon>Bacteria</taxon>
        <taxon>Pseudomonadati</taxon>
        <taxon>Pseudomonadota</taxon>
        <taxon>Alphaproteobacteria</taxon>
        <taxon>Hyphomicrobiales</taxon>
        <taxon>Nitrobacteraceae</taxon>
        <taxon>Bradyrhizobium</taxon>
    </lineage>
</organism>
<comment type="caution">
    <text evidence="1">The sequence shown here is derived from an EMBL/GenBank/DDBJ whole genome shotgun (WGS) entry which is preliminary data.</text>
</comment>
<keyword evidence="2" id="KW-1185">Reference proteome</keyword>
<sequence>MADAVVKVIAVVSITPIAPPAARAEGRRSVVVGGGDRQLAGRVQRGVHVVGQKRSVELVERLDCLWAPSPKVTLTAVPLKEVKIKVRKRLPR</sequence>
<dbReference type="Proteomes" id="UP000544122">
    <property type="component" value="Unassembled WGS sequence"/>
</dbReference>
<dbReference type="AlphaFoldDB" id="A0A7Y4GY06"/>
<evidence type="ECO:0000313" key="2">
    <source>
        <dbReference type="Proteomes" id="UP000544122"/>
    </source>
</evidence>
<proteinExistence type="predicted"/>
<evidence type="ECO:0000313" key="1">
    <source>
        <dbReference type="EMBL" id="NOJ44075.1"/>
    </source>
</evidence>
<protein>
    <submittedName>
        <fullName evidence="1">Uncharacterized protein</fullName>
    </submittedName>
</protein>
<name>A0A7Y4GY06_9BRAD</name>
<dbReference type="EMBL" id="JAAVLX010000013">
    <property type="protein sequence ID" value="NOJ44075.1"/>
    <property type="molecule type" value="Genomic_DNA"/>
</dbReference>
<gene>
    <name evidence="1" type="ORF">HCN58_31785</name>
</gene>
<reference evidence="1 2" key="1">
    <citation type="submission" date="2020-03" db="EMBL/GenBank/DDBJ databases">
        <title>Bradyrhizobium diversity isolated from nodules of Indigofera sp.</title>
        <authorList>
            <person name="Klepa M."/>
            <person name="Helene L."/>
            <person name="Hungria M."/>
        </authorList>
    </citation>
    <scope>NUCLEOTIDE SEQUENCE [LARGE SCALE GENOMIC DNA]</scope>
    <source>
        <strain evidence="1 2">WSM 1791</strain>
    </source>
</reference>